<dbReference type="InterPro" id="IPR013783">
    <property type="entry name" value="Ig-like_fold"/>
</dbReference>
<keyword evidence="5" id="KW-1185">Reference proteome</keyword>
<dbReference type="GO" id="GO:0004888">
    <property type="term" value="F:transmembrane signaling receptor activity"/>
    <property type="evidence" value="ECO:0007669"/>
    <property type="project" value="TreeGrafter"/>
</dbReference>
<dbReference type="EMBL" id="BEZZ01001701">
    <property type="protein sequence ID" value="GCC20209.1"/>
    <property type="molecule type" value="Genomic_DNA"/>
</dbReference>
<gene>
    <name evidence="4" type="ORF">chiPu_0018807</name>
</gene>
<evidence type="ECO:0000256" key="1">
    <source>
        <dbReference type="ARBA" id="ARBA00022729"/>
    </source>
</evidence>
<dbReference type="InterPro" id="IPR003599">
    <property type="entry name" value="Ig_sub"/>
</dbReference>
<name>A0A401RPU1_CHIPU</name>
<dbReference type="SUPFAM" id="SSF48726">
    <property type="entry name" value="Immunoglobulin"/>
    <property type="match status" value="1"/>
</dbReference>
<accession>A0A401RPU1</accession>
<dbReference type="SMART" id="SM00409">
    <property type="entry name" value="IG"/>
    <property type="match status" value="2"/>
</dbReference>
<dbReference type="OrthoDB" id="9448246at2759"/>
<dbReference type="InterPro" id="IPR007110">
    <property type="entry name" value="Ig-like_dom"/>
</dbReference>
<evidence type="ECO:0000313" key="4">
    <source>
        <dbReference type="EMBL" id="GCC20209.1"/>
    </source>
</evidence>
<dbReference type="Pfam" id="PF13895">
    <property type="entry name" value="Ig_2"/>
    <property type="match status" value="1"/>
</dbReference>
<dbReference type="AlphaFoldDB" id="A0A401RPU1"/>
<dbReference type="GO" id="GO:0007166">
    <property type="term" value="P:cell surface receptor signaling pathway"/>
    <property type="evidence" value="ECO:0007669"/>
    <property type="project" value="TreeGrafter"/>
</dbReference>
<keyword evidence="2" id="KW-1015">Disulfide bond</keyword>
<dbReference type="OMA" id="WYICKID"/>
<feature type="domain" description="Ig-like" evidence="3">
    <location>
        <begin position="141"/>
        <end position="232"/>
    </location>
</feature>
<evidence type="ECO:0000313" key="5">
    <source>
        <dbReference type="Proteomes" id="UP000287033"/>
    </source>
</evidence>
<dbReference type="GO" id="GO:0009897">
    <property type="term" value="C:external side of plasma membrane"/>
    <property type="evidence" value="ECO:0007669"/>
    <property type="project" value="TreeGrafter"/>
</dbReference>
<feature type="domain" description="Ig-like" evidence="3">
    <location>
        <begin position="51"/>
        <end position="133"/>
    </location>
</feature>
<organism evidence="4 5">
    <name type="scientific">Chiloscyllium punctatum</name>
    <name type="common">Brownbanded bambooshark</name>
    <name type="synonym">Hemiscyllium punctatum</name>
    <dbReference type="NCBI Taxonomy" id="137246"/>
    <lineage>
        <taxon>Eukaryota</taxon>
        <taxon>Metazoa</taxon>
        <taxon>Chordata</taxon>
        <taxon>Craniata</taxon>
        <taxon>Vertebrata</taxon>
        <taxon>Chondrichthyes</taxon>
        <taxon>Elasmobranchii</taxon>
        <taxon>Galeomorphii</taxon>
        <taxon>Galeoidea</taxon>
        <taxon>Orectolobiformes</taxon>
        <taxon>Hemiscylliidae</taxon>
        <taxon>Chiloscyllium</taxon>
    </lineage>
</organism>
<dbReference type="InterPro" id="IPR036179">
    <property type="entry name" value="Ig-like_dom_sf"/>
</dbReference>
<dbReference type="Proteomes" id="UP000287033">
    <property type="component" value="Unassembled WGS sequence"/>
</dbReference>
<keyword evidence="1" id="KW-0732">Signal</keyword>
<dbReference type="PROSITE" id="PS50835">
    <property type="entry name" value="IG_LIKE"/>
    <property type="match status" value="2"/>
</dbReference>
<proteinExistence type="predicted"/>
<dbReference type="PANTHER" id="PTHR11481:SF60">
    <property type="entry name" value="IG-LIKE DOMAIN-CONTAINING PROTEIN"/>
    <property type="match status" value="1"/>
</dbReference>
<evidence type="ECO:0000256" key="2">
    <source>
        <dbReference type="ARBA" id="ARBA00023157"/>
    </source>
</evidence>
<protein>
    <recommendedName>
        <fullName evidence="3">Ig-like domain-containing protein</fullName>
    </recommendedName>
</protein>
<dbReference type="Pfam" id="PF13927">
    <property type="entry name" value="Ig_3"/>
    <property type="match status" value="1"/>
</dbReference>
<dbReference type="Gene3D" id="2.60.40.10">
    <property type="entry name" value="Immunoglobulins"/>
    <property type="match status" value="2"/>
</dbReference>
<reference evidence="4 5" key="1">
    <citation type="journal article" date="2018" name="Nat. Ecol. Evol.">
        <title>Shark genomes provide insights into elasmobranch evolution and the origin of vertebrates.</title>
        <authorList>
            <person name="Hara Y"/>
            <person name="Yamaguchi K"/>
            <person name="Onimaru K"/>
            <person name="Kadota M"/>
            <person name="Koyanagi M"/>
            <person name="Keeley SD"/>
            <person name="Tatsumi K"/>
            <person name="Tanaka K"/>
            <person name="Motone F"/>
            <person name="Kageyama Y"/>
            <person name="Nozu R"/>
            <person name="Adachi N"/>
            <person name="Nishimura O"/>
            <person name="Nakagawa R"/>
            <person name="Tanegashima C"/>
            <person name="Kiyatake I"/>
            <person name="Matsumoto R"/>
            <person name="Murakumo K"/>
            <person name="Nishida K"/>
            <person name="Terakita A"/>
            <person name="Kuratani S"/>
            <person name="Sato K"/>
            <person name="Hyodo S Kuraku.S."/>
        </authorList>
    </citation>
    <scope>NUCLEOTIDE SEQUENCE [LARGE SCALE GENOMIC DNA]</scope>
</reference>
<dbReference type="PANTHER" id="PTHR11481">
    <property type="entry name" value="IMMUNOGLOBULIN FC RECEPTOR"/>
    <property type="match status" value="1"/>
</dbReference>
<sequence length="233" mass="26178">MARRSIQRGSQDVNHHIALNSTDDNGWYICKIDWSESRNVKVQVQERFAKPVLRVELAPEVFEGLSVTLICTVPVAKPFVQLHYSFYKDSAALEAVPGQDSVYTINAAAAKVYGNYACEAINTVYSLRKTRISIHISIKLPVTDAVLISFINGTEIQSGDHLVLRCWVREGTEPKFLWYRDNVLLRNSSAGYHVTADGGEQLIHSFQRDDVRRYHCAAVNEGTNNTIFNATSD</sequence>
<dbReference type="STRING" id="137246.A0A401RPU1"/>
<comment type="caution">
    <text evidence="4">The sequence shown here is derived from an EMBL/GenBank/DDBJ whole genome shotgun (WGS) entry which is preliminary data.</text>
</comment>
<dbReference type="GO" id="GO:0006955">
    <property type="term" value="P:immune response"/>
    <property type="evidence" value="ECO:0007669"/>
    <property type="project" value="TreeGrafter"/>
</dbReference>
<evidence type="ECO:0000259" key="3">
    <source>
        <dbReference type="PROSITE" id="PS50835"/>
    </source>
</evidence>
<dbReference type="InterPro" id="IPR050488">
    <property type="entry name" value="Ig_Fc_receptor"/>
</dbReference>